<evidence type="ECO:0000313" key="2">
    <source>
        <dbReference type="EMBL" id="EME44701.1"/>
    </source>
</evidence>
<feature type="region of interest" description="Disordered" evidence="1">
    <location>
        <begin position="79"/>
        <end position="135"/>
    </location>
</feature>
<dbReference type="OrthoDB" id="68575at2759"/>
<accession>N1PMP0</accession>
<name>N1PMP0_DOTSN</name>
<gene>
    <name evidence="2" type="ORF">DOTSEDRAFT_24691</name>
</gene>
<protein>
    <submittedName>
        <fullName evidence="2">Uncharacterized protein</fullName>
    </submittedName>
</protein>
<evidence type="ECO:0000256" key="1">
    <source>
        <dbReference type="SAM" id="MobiDB-lite"/>
    </source>
</evidence>
<keyword evidence="3" id="KW-1185">Reference proteome</keyword>
<dbReference type="EMBL" id="KB446539">
    <property type="protein sequence ID" value="EME44701.1"/>
    <property type="molecule type" value="Genomic_DNA"/>
</dbReference>
<dbReference type="Proteomes" id="UP000016933">
    <property type="component" value="Unassembled WGS sequence"/>
</dbReference>
<organism evidence="2 3">
    <name type="scientific">Dothistroma septosporum (strain NZE10 / CBS 128990)</name>
    <name type="common">Red band needle blight fungus</name>
    <name type="synonym">Mycosphaerella pini</name>
    <dbReference type="NCBI Taxonomy" id="675120"/>
    <lineage>
        <taxon>Eukaryota</taxon>
        <taxon>Fungi</taxon>
        <taxon>Dikarya</taxon>
        <taxon>Ascomycota</taxon>
        <taxon>Pezizomycotina</taxon>
        <taxon>Dothideomycetes</taxon>
        <taxon>Dothideomycetidae</taxon>
        <taxon>Mycosphaerellales</taxon>
        <taxon>Mycosphaerellaceae</taxon>
        <taxon>Dothistroma</taxon>
    </lineage>
</organism>
<proteinExistence type="predicted"/>
<reference evidence="2 3" key="2">
    <citation type="journal article" date="2012" name="PLoS Pathog.">
        <title>Diverse lifestyles and strategies of plant pathogenesis encoded in the genomes of eighteen Dothideomycetes fungi.</title>
        <authorList>
            <person name="Ohm R.A."/>
            <person name="Feau N."/>
            <person name="Henrissat B."/>
            <person name="Schoch C.L."/>
            <person name="Horwitz B.A."/>
            <person name="Barry K.W."/>
            <person name="Condon B.J."/>
            <person name="Copeland A.C."/>
            <person name="Dhillon B."/>
            <person name="Glaser F."/>
            <person name="Hesse C.N."/>
            <person name="Kosti I."/>
            <person name="LaButti K."/>
            <person name="Lindquist E.A."/>
            <person name="Lucas S."/>
            <person name="Salamov A.A."/>
            <person name="Bradshaw R.E."/>
            <person name="Ciuffetti L."/>
            <person name="Hamelin R.C."/>
            <person name="Kema G.H.J."/>
            <person name="Lawrence C."/>
            <person name="Scott J.A."/>
            <person name="Spatafora J.W."/>
            <person name="Turgeon B.G."/>
            <person name="de Wit P.J.G.M."/>
            <person name="Zhong S."/>
            <person name="Goodwin S.B."/>
            <person name="Grigoriev I.V."/>
        </authorList>
    </citation>
    <scope>NUCLEOTIDE SEQUENCE [LARGE SCALE GENOMIC DNA]</scope>
    <source>
        <strain evidence="3">NZE10 / CBS 128990</strain>
    </source>
</reference>
<evidence type="ECO:0000313" key="3">
    <source>
        <dbReference type="Proteomes" id="UP000016933"/>
    </source>
</evidence>
<dbReference type="AlphaFoldDB" id="N1PMP0"/>
<dbReference type="HOGENOM" id="CLU_1885717_0_0_1"/>
<sequence>MGIDETLRFMANREKDHSFLQENCLVFIFNEGYTRGLLPDDYREATECVFRKHNRIQGLVQKELVATISDAAEMLGPCLDCHDHQQSLPSADASDRSVATMQEPGASPTSEQGAESRDDATPGHKTLGVSDKSSG</sequence>
<reference evidence="3" key="1">
    <citation type="journal article" date="2012" name="PLoS Genet.">
        <title>The genomes of the fungal plant pathogens Cladosporium fulvum and Dothistroma septosporum reveal adaptation to different hosts and lifestyles but also signatures of common ancestry.</title>
        <authorList>
            <person name="de Wit P.J.G.M."/>
            <person name="van der Burgt A."/>
            <person name="Oekmen B."/>
            <person name="Stergiopoulos I."/>
            <person name="Abd-Elsalam K.A."/>
            <person name="Aerts A.L."/>
            <person name="Bahkali A.H."/>
            <person name="Beenen H.G."/>
            <person name="Chettri P."/>
            <person name="Cox M.P."/>
            <person name="Datema E."/>
            <person name="de Vries R.P."/>
            <person name="Dhillon B."/>
            <person name="Ganley A.R."/>
            <person name="Griffiths S.A."/>
            <person name="Guo Y."/>
            <person name="Hamelin R.C."/>
            <person name="Henrissat B."/>
            <person name="Kabir M.S."/>
            <person name="Jashni M.K."/>
            <person name="Kema G."/>
            <person name="Klaubauf S."/>
            <person name="Lapidus A."/>
            <person name="Levasseur A."/>
            <person name="Lindquist E."/>
            <person name="Mehrabi R."/>
            <person name="Ohm R.A."/>
            <person name="Owen T.J."/>
            <person name="Salamov A."/>
            <person name="Schwelm A."/>
            <person name="Schijlen E."/>
            <person name="Sun H."/>
            <person name="van den Burg H.A."/>
            <person name="van Ham R.C.H.J."/>
            <person name="Zhang S."/>
            <person name="Goodwin S.B."/>
            <person name="Grigoriev I.V."/>
            <person name="Collemare J."/>
            <person name="Bradshaw R.E."/>
        </authorList>
    </citation>
    <scope>NUCLEOTIDE SEQUENCE [LARGE SCALE GENOMIC DNA]</scope>
    <source>
        <strain evidence="3">NZE10 / CBS 128990</strain>
    </source>
</reference>